<keyword evidence="2" id="KW-1185">Reference proteome</keyword>
<proteinExistence type="predicted"/>
<organism evidence="1 2">
    <name type="scientific">Durusdinium trenchii</name>
    <dbReference type="NCBI Taxonomy" id="1381693"/>
    <lineage>
        <taxon>Eukaryota</taxon>
        <taxon>Sar</taxon>
        <taxon>Alveolata</taxon>
        <taxon>Dinophyceae</taxon>
        <taxon>Suessiales</taxon>
        <taxon>Symbiodiniaceae</taxon>
        <taxon>Durusdinium</taxon>
    </lineage>
</organism>
<accession>A0ABP0N9A8</accession>
<evidence type="ECO:0000313" key="1">
    <source>
        <dbReference type="EMBL" id="CAK9060387.1"/>
    </source>
</evidence>
<dbReference type="Proteomes" id="UP001642484">
    <property type="component" value="Unassembled WGS sequence"/>
</dbReference>
<protein>
    <submittedName>
        <fullName evidence="1">Uncharacterized protein</fullName>
    </submittedName>
</protein>
<evidence type="ECO:0000313" key="2">
    <source>
        <dbReference type="Proteomes" id="UP001642484"/>
    </source>
</evidence>
<dbReference type="EMBL" id="CAXAMN010021512">
    <property type="protein sequence ID" value="CAK9060387.1"/>
    <property type="molecule type" value="Genomic_DNA"/>
</dbReference>
<dbReference type="SUPFAM" id="SSF51197">
    <property type="entry name" value="Clavaminate synthase-like"/>
    <property type="match status" value="1"/>
</dbReference>
<name>A0ABP0N9A8_9DINO</name>
<comment type="caution">
    <text evidence="1">The sequence shown here is derived from an EMBL/GenBank/DDBJ whole genome shotgun (WGS) entry which is preliminary data.</text>
</comment>
<reference evidence="1 2" key="1">
    <citation type="submission" date="2024-02" db="EMBL/GenBank/DDBJ databases">
        <authorList>
            <person name="Chen Y."/>
            <person name="Shah S."/>
            <person name="Dougan E. K."/>
            <person name="Thang M."/>
            <person name="Chan C."/>
        </authorList>
    </citation>
    <scope>NUCLEOTIDE SEQUENCE [LARGE SCALE GENOMIC DNA]</scope>
</reference>
<sequence>MASTCSACSQYPRVLNGVLDESDVRHFRFLFKELAEDEWQKREKAAKAEGRAPPRRVLEYFTILKRLQMEPRDDKLWSIIQKLYDTVEKNFGKGFVMQQDFWSWRSQGQVAAERIHMDGDFWMTRGNDGFNLWILLDHQGMGHSFDIFTQGANPGLYKMLKLPGRVTSIVPSAVNEAVPCFLFFEPLRLWPVLFEFQNSLARSIASCFSYCATSWFQLILKAHLRARERLPLWLLRSFTWVFGWLGNLYLLPSEEIRATRFTLDVGDALVVRQDELHVSDQEPLQADQHRLAVGFKFMRQAPVRQYIFTGPASKARRRYQGLRMPWGSMLQDVYRTGVDMNLNVDPVPLRWLLAHSSVRYG</sequence>
<gene>
    <name evidence="1" type="ORF">CCMP2556_LOCUS29714</name>
</gene>